<evidence type="ECO:0000313" key="3">
    <source>
        <dbReference type="Proteomes" id="UP000315112"/>
    </source>
</evidence>
<evidence type="ECO:0000313" key="1">
    <source>
        <dbReference type="EMBL" id="QGZ37918.1"/>
    </source>
</evidence>
<dbReference type="EMBL" id="VLKW01000005">
    <property type="protein sequence ID" value="TWI46755.1"/>
    <property type="molecule type" value="Genomic_DNA"/>
</dbReference>
<organism evidence="2 3">
    <name type="scientific">Pseudoduganella flava</name>
    <dbReference type="NCBI Taxonomy" id="871742"/>
    <lineage>
        <taxon>Bacteria</taxon>
        <taxon>Pseudomonadati</taxon>
        <taxon>Pseudomonadota</taxon>
        <taxon>Betaproteobacteria</taxon>
        <taxon>Burkholderiales</taxon>
        <taxon>Oxalobacteraceae</taxon>
        <taxon>Telluria group</taxon>
        <taxon>Pseudoduganella</taxon>
    </lineage>
</organism>
<dbReference type="Proteomes" id="UP000437862">
    <property type="component" value="Chromosome"/>
</dbReference>
<dbReference type="EMBL" id="CP046904">
    <property type="protein sequence ID" value="QGZ37918.1"/>
    <property type="molecule type" value="Genomic_DNA"/>
</dbReference>
<sequence>MNGPELLQRHAGKLTTRVGACWPGSHAIFRGRDLHRELSDADWVDLYVLGIVGRRLDPAEVRLLHAIWVNTSYPDGRLWNNRVAALAGSTRSSANLGIVAGLALSEAQVYGGGAGIRAFAFLQQAAAAMEAGDDLEALVLAEARARRIYGYGRPINSTDERIPVVRAIAGRLGLDQGPHLRAAYAIERILLPHWPQLRMNYAALHAALIADMGLTVRDYQLLRVPTFLAGMAPCQAEAAARPAGTTFPTPCSGVAYHGVAERTWQRRRTPD</sequence>
<evidence type="ECO:0000313" key="2">
    <source>
        <dbReference type="EMBL" id="TWI46755.1"/>
    </source>
</evidence>
<keyword evidence="1" id="KW-0456">Lyase</keyword>
<dbReference type="InterPro" id="IPR016143">
    <property type="entry name" value="Citrate_synth-like_sm_a-sub"/>
</dbReference>
<dbReference type="GO" id="GO:0046912">
    <property type="term" value="F:acyltransferase activity, acyl groups converted into alkyl on transfer"/>
    <property type="evidence" value="ECO:0007669"/>
    <property type="project" value="InterPro"/>
</dbReference>
<reference evidence="2 3" key="1">
    <citation type="journal article" date="2015" name="Stand. Genomic Sci.">
        <title>Genomic Encyclopedia of Bacterial and Archaeal Type Strains, Phase III: the genomes of soil and plant-associated and newly described type strains.</title>
        <authorList>
            <person name="Whitman W.B."/>
            <person name="Woyke T."/>
            <person name="Klenk H.P."/>
            <person name="Zhou Y."/>
            <person name="Lilburn T.G."/>
            <person name="Beck B.J."/>
            <person name="De Vos P."/>
            <person name="Vandamme P."/>
            <person name="Eisen J.A."/>
            <person name="Garrity G."/>
            <person name="Hugenholtz P."/>
            <person name="Kyrpides N.C."/>
        </authorList>
    </citation>
    <scope>NUCLEOTIDE SEQUENCE [LARGE SCALE GENOMIC DNA]</scope>
    <source>
        <strain evidence="2 3">CGMCC 1.10685</strain>
    </source>
</reference>
<dbReference type="Gene3D" id="1.10.580.10">
    <property type="entry name" value="Citrate Synthase, domain 1"/>
    <property type="match status" value="1"/>
</dbReference>
<dbReference type="AlphaFoldDB" id="A0A562PQN0"/>
<dbReference type="UniPathway" id="UPA00223">
    <property type="reaction ID" value="UER00717"/>
</dbReference>
<reference evidence="2" key="2">
    <citation type="submission" date="2019-07" db="EMBL/GenBank/DDBJ databases">
        <authorList>
            <person name="Whitman W."/>
            <person name="Huntemann M."/>
            <person name="Clum A."/>
            <person name="Pillay M."/>
            <person name="Palaniappan K."/>
            <person name="Varghese N."/>
            <person name="Mikhailova N."/>
            <person name="Stamatis D."/>
            <person name="Reddy T."/>
            <person name="Daum C."/>
            <person name="Shapiro N."/>
            <person name="Ivanova N."/>
            <person name="Kyrpides N."/>
            <person name="Woyke T."/>
        </authorList>
    </citation>
    <scope>NUCLEOTIDE SEQUENCE</scope>
    <source>
        <strain evidence="2">CGMCC 1.10685</strain>
    </source>
</reference>
<reference evidence="1 4" key="3">
    <citation type="submission" date="2019-12" db="EMBL/GenBank/DDBJ databases">
        <title>Draft Genome Sequences of Six Type Strains of the Genus Massilia.</title>
        <authorList>
            <person name="Miess H."/>
            <person name="Frediansyah A."/>
            <person name="Goeker M."/>
            <person name="Gross H."/>
        </authorList>
    </citation>
    <scope>NUCLEOTIDE SEQUENCE [LARGE SCALE GENOMIC DNA]</scope>
    <source>
        <strain evidence="1 4">DSM 26639</strain>
    </source>
</reference>
<dbReference type="InterPro" id="IPR036969">
    <property type="entry name" value="Citrate_synthase_sf"/>
</dbReference>
<protein>
    <submittedName>
        <fullName evidence="1">Citryl-CoA lyase</fullName>
    </submittedName>
</protein>
<dbReference type="RefSeq" id="WP_145876463.1">
    <property type="nucleotide sequence ID" value="NZ_CP046904.1"/>
</dbReference>
<accession>A0A562PQN0</accession>
<proteinExistence type="predicted"/>
<dbReference type="SUPFAM" id="SSF48256">
    <property type="entry name" value="Citrate synthase"/>
    <property type="match status" value="1"/>
</dbReference>
<dbReference type="GO" id="GO:0016829">
    <property type="term" value="F:lyase activity"/>
    <property type="evidence" value="ECO:0007669"/>
    <property type="project" value="UniProtKB-KW"/>
</dbReference>
<name>A0A562PQN0_9BURK</name>
<dbReference type="Proteomes" id="UP000315112">
    <property type="component" value="Unassembled WGS sequence"/>
</dbReference>
<dbReference type="GO" id="GO:0006099">
    <property type="term" value="P:tricarboxylic acid cycle"/>
    <property type="evidence" value="ECO:0007669"/>
    <property type="project" value="UniProtKB-UniPathway"/>
</dbReference>
<gene>
    <name evidence="1" type="ORF">GO485_01875</name>
    <name evidence="2" type="ORF">IP92_03118</name>
</gene>
<dbReference type="Gene3D" id="1.10.230.10">
    <property type="entry name" value="Cytochrome P450-Terp, domain 2"/>
    <property type="match status" value="1"/>
</dbReference>
<evidence type="ECO:0000313" key="4">
    <source>
        <dbReference type="Proteomes" id="UP000437862"/>
    </source>
</evidence>
<dbReference type="InterPro" id="IPR016142">
    <property type="entry name" value="Citrate_synth-like_lrg_a-sub"/>
</dbReference>
<keyword evidence="4" id="KW-1185">Reference proteome</keyword>
<dbReference type="OrthoDB" id="5405293at2"/>